<feature type="domain" description="Chalcone isomerase" evidence="3">
    <location>
        <begin position="191"/>
        <end position="389"/>
    </location>
</feature>
<dbReference type="OrthoDB" id="18193at2759"/>
<dbReference type="PANTHER" id="PTHR47284">
    <property type="entry name" value="FATTY-ACID-BINDING PROTEIN 2"/>
    <property type="match status" value="1"/>
</dbReference>
<dbReference type="InterPro" id="IPR016087">
    <property type="entry name" value="Chalcone_isomerase"/>
</dbReference>
<evidence type="ECO:0000313" key="4">
    <source>
        <dbReference type="EMBL" id="CZS90024.1"/>
    </source>
</evidence>
<keyword evidence="2" id="KW-1133">Transmembrane helix</keyword>
<evidence type="ECO:0000256" key="1">
    <source>
        <dbReference type="SAM" id="MobiDB-lite"/>
    </source>
</evidence>
<proteinExistence type="predicted"/>
<dbReference type="Proteomes" id="UP000178912">
    <property type="component" value="Unassembled WGS sequence"/>
</dbReference>
<evidence type="ECO:0000313" key="5">
    <source>
        <dbReference type="Proteomes" id="UP000178912"/>
    </source>
</evidence>
<feature type="transmembrane region" description="Helical" evidence="2">
    <location>
        <begin position="70"/>
        <end position="88"/>
    </location>
</feature>
<keyword evidence="2" id="KW-0812">Transmembrane</keyword>
<dbReference type="SUPFAM" id="SSF54626">
    <property type="entry name" value="Chalcone isomerase"/>
    <property type="match status" value="1"/>
</dbReference>
<protein>
    <submittedName>
        <fullName evidence="4">Related to FMP22 Found in Mitochondrial Proteome</fullName>
    </submittedName>
</protein>
<dbReference type="EMBL" id="FJUX01000004">
    <property type="protein sequence ID" value="CZS90024.1"/>
    <property type="molecule type" value="Genomic_DNA"/>
</dbReference>
<feature type="compositionally biased region" description="Low complexity" evidence="1">
    <location>
        <begin position="33"/>
        <end position="42"/>
    </location>
</feature>
<keyword evidence="5" id="KW-1185">Reference proteome</keyword>
<reference evidence="5" key="1">
    <citation type="submission" date="2016-03" db="EMBL/GenBank/DDBJ databases">
        <authorList>
            <person name="Guldener U."/>
        </authorList>
    </citation>
    <scope>NUCLEOTIDE SEQUENCE [LARGE SCALE GENOMIC DNA]</scope>
    <source>
        <strain evidence="5">04CH-RAC-A.6.1</strain>
    </source>
</reference>
<gene>
    <name evidence="4" type="ORF">RAG0_01165</name>
</gene>
<sequence length="413" mass="45575">MSLRNPSLRVLRRPLTHSTQCLNAQIQPRLTHRAASTARSTAKSPPVERLDPITLHRLESERRAYYKRRSYYAAGGVLFGMLGIYFTATSIDLEKYPPSGPAKPSSETPSRPSGVARLDSPGRADDPLVVLGRERKVVVQKLGEEAEEIPDVVQTGTSTIPTFPRVLDFVDDVQTGHPEGLGRKGENALVEYQLLGVGLRTVTFLGIEVYVVGMYIATEDIAKLQRGLIEKVAKGASSLVKGEKEDLRRKLYDPVEGTKIWSELLKDTGVRTLVRIVPCKDTDFGHLRDAYVRVLTEKARNGGEEYAGEEFGEGVQTLKGMFNRGGVPKGKELLLARDGRGKLVVWYDDGKKGAQRLGEVRDERVSRALWLNYVSGRKPASEPARGSIVDGIMEFVERPVGTVATQVQLQKPA</sequence>
<dbReference type="InterPro" id="IPR036298">
    <property type="entry name" value="Chalcone_isomerase_sf"/>
</dbReference>
<feature type="region of interest" description="Disordered" evidence="1">
    <location>
        <begin position="28"/>
        <end position="48"/>
    </location>
</feature>
<feature type="region of interest" description="Disordered" evidence="1">
    <location>
        <begin position="97"/>
        <end position="126"/>
    </location>
</feature>
<dbReference type="PANTHER" id="PTHR47284:SF3">
    <property type="entry name" value="FATTY-ACID-BINDING PROTEIN 2"/>
    <property type="match status" value="1"/>
</dbReference>
<dbReference type="AlphaFoldDB" id="A0A1E1K0J0"/>
<accession>A0A1E1K0J0</accession>
<evidence type="ECO:0000256" key="2">
    <source>
        <dbReference type="SAM" id="Phobius"/>
    </source>
</evidence>
<dbReference type="GO" id="GO:0016872">
    <property type="term" value="F:intramolecular lyase activity"/>
    <property type="evidence" value="ECO:0007669"/>
    <property type="project" value="InterPro"/>
</dbReference>
<keyword evidence="2" id="KW-0472">Membrane</keyword>
<name>A0A1E1K0J0_9HELO</name>
<organism evidence="4 5">
    <name type="scientific">Rhynchosporium agropyri</name>
    <dbReference type="NCBI Taxonomy" id="914238"/>
    <lineage>
        <taxon>Eukaryota</taxon>
        <taxon>Fungi</taxon>
        <taxon>Dikarya</taxon>
        <taxon>Ascomycota</taxon>
        <taxon>Pezizomycotina</taxon>
        <taxon>Leotiomycetes</taxon>
        <taxon>Helotiales</taxon>
        <taxon>Ploettnerulaceae</taxon>
        <taxon>Rhynchosporium</taxon>
    </lineage>
</organism>
<evidence type="ECO:0000259" key="3">
    <source>
        <dbReference type="Pfam" id="PF16035"/>
    </source>
</evidence>
<dbReference type="InterPro" id="IPR016088">
    <property type="entry name" value="Chalcone_isomerase_3-sand"/>
</dbReference>
<dbReference type="Gene3D" id="3.50.70.10">
    <property type="match status" value="1"/>
</dbReference>
<dbReference type="Pfam" id="PF16035">
    <property type="entry name" value="Chalcone_2"/>
    <property type="match status" value="1"/>
</dbReference>